<keyword evidence="7" id="KW-0653">Protein transport</keyword>
<feature type="domain" description="T2SS protein K first SAM-like" evidence="11">
    <location>
        <begin position="110"/>
        <end position="232"/>
    </location>
</feature>
<evidence type="ECO:0000256" key="4">
    <source>
        <dbReference type="ARBA" id="ARBA00022475"/>
    </source>
</evidence>
<gene>
    <name evidence="13" type="primary">gspK</name>
    <name evidence="12" type="ORF">DPBNPPHM_01256</name>
    <name evidence="13" type="ORF">OPDIPICF_03683</name>
</gene>
<dbReference type="NCBIfam" id="NF037980">
    <property type="entry name" value="T2SS_GspK"/>
    <property type="match status" value="1"/>
</dbReference>
<dbReference type="Pfam" id="PF21687">
    <property type="entry name" value="T2SSK_1st"/>
    <property type="match status" value="1"/>
</dbReference>
<organism evidence="13 15">
    <name type="scientific">BD1-7 clade bacterium</name>
    <dbReference type="NCBI Taxonomy" id="2029982"/>
    <lineage>
        <taxon>Bacteria</taxon>
        <taxon>Pseudomonadati</taxon>
        <taxon>Pseudomonadota</taxon>
        <taxon>Gammaproteobacteria</taxon>
        <taxon>Cellvibrionales</taxon>
        <taxon>Spongiibacteraceae</taxon>
        <taxon>BD1-7 clade</taxon>
    </lineage>
</organism>
<dbReference type="Proteomes" id="UP000441399">
    <property type="component" value="Unassembled WGS sequence"/>
</dbReference>
<comment type="subcellular location">
    <subcellularLocation>
        <location evidence="1 10">Cell inner membrane</location>
    </subcellularLocation>
</comment>
<evidence type="ECO:0000313" key="12">
    <source>
        <dbReference type="EMBL" id="CAA0106286.1"/>
    </source>
</evidence>
<keyword evidence="5 10" id="KW-0997">Cell inner membrane</keyword>
<proteinExistence type="inferred from homology"/>
<dbReference type="InterPro" id="IPR038072">
    <property type="entry name" value="GspK_central_sf"/>
</dbReference>
<evidence type="ECO:0000256" key="8">
    <source>
        <dbReference type="ARBA" id="ARBA00022989"/>
    </source>
</evidence>
<keyword evidence="4 10" id="KW-1003">Cell membrane</keyword>
<dbReference type="SUPFAM" id="SSF158544">
    <property type="entry name" value="GspK insert domain-like"/>
    <property type="match status" value="1"/>
</dbReference>
<dbReference type="Gene3D" id="3.30.1300.30">
    <property type="entry name" value="GSPII I/J protein-like"/>
    <property type="match status" value="1"/>
</dbReference>
<evidence type="ECO:0000313" key="14">
    <source>
        <dbReference type="Proteomes" id="UP000434580"/>
    </source>
</evidence>
<dbReference type="GO" id="GO:0009306">
    <property type="term" value="P:protein secretion"/>
    <property type="evidence" value="ECO:0007669"/>
    <property type="project" value="InterPro"/>
</dbReference>
<dbReference type="InterPro" id="IPR005628">
    <property type="entry name" value="GspK"/>
</dbReference>
<dbReference type="AlphaFoldDB" id="A0A5S9R2K9"/>
<evidence type="ECO:0000256" key="6">
    <source>
        <dbReference type="ARBA" id="ARBA00022692"/>
    </source>
</evidence>
<keyword evidence="9 10" id="KW-0472">Membrane</keyword>
<reference evidence="14 15" key="1">
    <citation type="submission" date="2019-11" db="EMBL/GenBank/DDBJ databases">
        <authorList>
            <person name="Holert J."/>
        </authorList>
    </citation>
    <scope>NUCLEOTIDE SEQUENCE [LARGE SCALE GENOMIC DNA]</scope>
    <source>
        <strain evidence="12">BC5_2</strain>
        <strain evidence="13">SB11_3</strain>
    </source>
</reference>
<evidence type="ECO:0000256" key="2">
    <source>
        <dbReference type="ARBA" id="ARBA00007246"/>
    </source>
</evidence>
<keyword evidence="6" id="KW-0812">Transmembrane</keyword>
<evidence type="ECO:0000256" key="3">
    <source>
        <dbReference type="ARBA" id="ARBA00022448"/>
    </source>
</evidence>
<dbReference type="GO" id="GO:0005886">
    <property type="term" value="C:plasma membrane"/>
    <property type="evidence" value="ECO:0007669"/>
    <property type="project" value="UniProtKB-SubCell"/>
</dbReference>
<evidence type="ECO:0000259" key="11">
    <source>
        <dbReference type="Pfam" id="PF21687"/>
    </source>
</evidence>
<dbReference type="Proteomes" id="UP000434580">
    <property type="component" value="Unassembled WGS sequence"/>
</dbReference>
<evidence type="ECO:0000313" key="13">
    <source>
        <dbReference type="EMBL" id="CAA0125879.1"/>
    </source>
</evidence>
<evidence type="ECO:0000256" key="7">
    <source>
        <dbReference type="ARBA" id="ARBA00022927"/>
    </source>
</evidence>
<accession>A0A5S9R2K9</accession>
<dbReference type="EMBL" id="CACSIO010000062">
    <property type="protein sequence ID" value="CAA0125879.1"/>
    <property type="molecule type" value="Genomic_DNA"/>
</dbReference>
<dbReference type="Gene3D" id="1.10.40.60">
    <property type="entry name" value="EpsJ-like"/>
    <property type="match status" value="2"/>
</dbReference>
<dbReference type="OrthoDB" id="9788973at2"/>
<evidence type="ECO:0000256" key="10">
    <source>
        <dbReference type="PIRNR" id="PIRNR002786"/>
    </source>
</evidence>
<sequence>MIRRSKPQQGAALVVAMLILSLVTVIAAGMTVQHNFSLRRVSNQLLAQQAYSYLLGVEGIAMRFLMLDLEQDAKLSDPRTDTLAEFWAQEAPPFTVEGGAYTGRIYDLQGRFNLNSLTNGIENTAGATPPQIPYTIEQGIFMRLLQAYNDENFQVTEDQARGITAAVIDWIDENQNPVGFDGCEDDAYYSLPERVGHRASNKPFTSVTELRLICNMPVVLYERIRYDLSVWPAQGTTMLINVNTASEPLLRSIFVYSNDYQRLSTQIDGKKNFQPPPPLTIDDVKSVVEAQAGGFIDFAAAESAGNGIRLWPNGANSTQAPLALYSDFFILESVVQLQDLTQTMSSVISRENGTIKVLVRSTGGL</sequence>
<dbReference type="InterPro" id="IPR045584">
    <property type="entry name" value="Pilin-like"/>
</dbReference>
<keyword evidence="8" id="KW-1133">Transmembrane helix</keyword>
<keyword evidence="15" id="KW-1185">Reference proteome</keyword>
<evidence type="ECO:0000256" key="9">
    <source>
        <dbReference type="ARBA" id="ARBA00023136"/>
    </source>
</evidence>
<comment type="similarity">
    <text evidence="2 10">Belongs to the GSP K family.</text>
</comment>
<dbReference type="SUPFAM" id="SSF54523">
    <property type="entry name" value="Pili subunits"/>
    <property type="match status" value="1"/>
</dbReference>
<dbReference type="PIRSF" id="PIRSF002786">
    <property type="entry name" value="XcpX"/>
    <property type="match status" value="1"/>
</dbReference>
<evidence type="ECO:0000256" key="1">
    <source>
        <dbReference type="ARBA" id="ARBA00004533"/>
    </source>
</evidence>
<dbReference type="InterPro" id="IPR049031">
    <property type="entry name" value="T2SSK_SAM-like_1st"/>
</dbReference>
<dbReference type="EMBL" id="CACSII010000012">
    <property type="protein sequence ID" value="CAA0106286.1"/>
    <property type="molecule type" value="Genomic_DNA"/>
</dbReference>
<protein>
    <recommendedName>
        <fullName evidence="10">Type II secretion system protein K</fullName>
    </recommendedName>
</protein>
<keyword evidence="3 10" id="KW-0813">Transport</keyword>
<evidence type="ECO:0000256" key="5">
    <source>
        <dbReference type="ARBA" id="ARBA00022519"/>
    </source>
</evidence>
<name>A0A5S9R2K9_9GAMM</name>
<dbReference type="PANTHER" id="PTHR38831:SF1">
    <property type="entry name" value="TYPE II SECRETION SYSTEM PROTEIN K-RELATED"/>
    <property type="match status" value="1"/>
</dbReference>
<evidence type="ECO:0000313" key="15">
    <source>
        <dbReference type="Proteomes" id="UP000441399"/>
    </source>
</evidence>
<dbReference type="PANTHER" id="PTHR38831">
    <property type="entry name" value="TYPE II SECRETION SYSTEM PROTEIN K"/>
    <property type="match status" value="1"/>
</dbReference>